<organism evidence="1 2">
    <name type="scientific">Gluconobacter albidus</name>
    <dbReference type="NCBI Taxonomy" id="318683"/>
    <lineage>
        <taxon>Bacteria</taxon>
        <taxon>Pseudomonadati</taxon>
        <taxon>Pseudomonadota</taxon>
        <taxon>Alphaproteobacteria</taxon>
        <taxon>Acetobacterales</taxon>
        <taxon>Acetobacteraceae</taxon>
        <taxon>Gluconobacter</taxon>
    </lineage>
</organism>
<sequence length="75" mass="8014">MAAEPVRSAAAPFTQAIPKFTPRAMKTTFAEPPADILASFVKSEHQSDDLHAPLSNARPNKKAAPEGAAFCIMTF</sequence>
<gene>
    <name evidence="1" type="ORF">GCM10007866_30020</name>
</gene>
<proteinExistence type="predicted"/>
<dbReference type="EMBL" id="BSNW01000050">
    <property type="protein sequence ID" value="GLQ70549.1"/>
    <property type="molecule type" value="Genomic_DNA"/>
</dbReference>
<keyword evidence="2" id="KW-1185">Reference proteome</keyword>
<evidence type="ECO:0000313" key="1">
    <source>
        <dbReference type="EMBL" id="GLQ70549.1"/>
    </source>
</evidence>
<reference evidence="2" key="1">
    <citation type="journal article" date="2019" name="Int. J. Syst. Evol. Microbiol.">
        <title>The Global Catalogue of Microorganisms (GCM) 10K type strain sequencing project: providing services to taxonomists for standard genome sequencing and annotation.</title>
        <authorList>
            <consortium name="The Broad Institute Genomics Platform"/>
            <consortium name="The Broad Institute Genome Sequencing Center for Infectious Disease"/>
            <person name="Wu L."/>
            <person name="Ma J."/>
        </authorList>
    </citation>
    <scope>NUCLEOTIDE SEQUENCE [LARGE SCALE GENOMIC DNA]</scope>
    <source>
        <strain evidence="2">NBRC 3250</strain>
    </source>
</reference>
<dbReference type="Proteomes" id="UP001156672">
    <property type="component" value="Unassembled WGS sequence"/>
</dbReference>
<evidence type="ECO:0000313" key="2">
    <source>
        <dbReference type="Proteomes" id="UP001156672"/>
    </source>
</evidence>
<protein>
    <submittedName>
        <fullName evidence="1">Uncharacterized protein</fullName>
    </submittedName>
</protein>
<accession>A0ABQ5X487</accession>
<name>A0ABQ5X487_9PROT</name>
<comment type="caution">
    <text evidence="1">The sequence shown here is derived from an EMBL/GenBank/DDBJ whole genome shotgun (WGS) entry which is preliminary data.</text>
</comment>